<dbReference type="NCBIfam" id="TIGR01910">
    <property type="entry name" value="DapE-ArgE"/>
    <property type="match status" value="1"/>
</dbReference>
<dbReference type="InterPro" id="IPR050072">
    <property type="entry name" value="Peptidase_M20A"/>
</dbReference>
<dbReference type="NCBIfam" id="NF006365">
    <property type="entry name" value="PRK08588.1"/>
    <property type="match status" value="1"/>
</dbReference>
<gene>
    <name evidence="17" type="ORF">DD902_00525</name>
    <name evidence="16" type="ORF">EGV54_07775</name>
</gene>
<dbReference type="GO" id="GO:0019877">
    <property type="term" value="P:diaminopimelate biosynthetic process"/>
    <property type="evidence" value="ECO:0007669"/>
    <property type="project" value="UniProtKB-KW"/>
</dbReference>
<organism evidence="17 18">
    <name type="scientific">Staphylococcus pseudintermedius</name>
    <dbReference type="NCBI Taxonomy" id="283734"/>
    <lineage>
        <taxon>Bacteria</taxon>
        <taxon>Bacillati</taxon>
        <taxon>Bacillota</taxon>
        <taxon>Bacilli</taxon>
        <taxon>Bacillales</taxon>
        <taxon>Staphylococcaceae</taxon>
        <taxon>Staphylococcus</taxon>
        <taxon>Staphylococcus intermedius group</taxon>
    </lineage>
</organism>
<dbReference type="Gene3D" id="3.30.70.360">
    <property type="match status" value="1"/>
</dbReference>
<dbReference type="OMA" id="YIVGEPT"/>
<evidence type="ECO:0000256" key="11">
    <source>
        <dbReference type="ARBA" id="ARBA00022915"/>
    </source>
</evidence>
<evidence type="ECO:0000256" key="8">
    <source>
        <dbReference type="ARBA" id="ARBA00022723"/>
    </source>
</evidence>
<reference evidence="17 18" key="1">
    <citation type="journal article" date="2018" name="Vet. Microbiol.">
        <title>Clonal diversity and geographic distribution of methicillin-resistant Staphylococcus pseudintermedius from Australian animals: Discovery of novel sequence types.</title>
        <authorList>
            <person name="Worthing K.A."/>
            <person name="Abraham S."/>
            <person name="Coombs G.W."/>
            <person name="Pang S."/>
            <person name="Saputra S."/>
            <person name="Jordan D."/>
            <person name="Trott D.J."/>
            <person name="Norris J.M."/>
        </authorList>
    </citation>
    <scope>NUCLEOTIDE SEQUENCE [LARGE SCALE GENOMIC DNA]</scope>
    <source>
        <strain evidence="17 18">ST525 1</strain>
    </source>
</reference>
<dbReference type="Pfam" id="PF01546">
    <property type="entry name" value="Peptidase_M20"/>
    <property type="match status" value="1"/>
</dbReference>
<dbReference type="GO" id="GO:0009089">
    <property type="term" value="P:lysine biosynthetic process via diaminopimelate"/>
    <property type="evidence" value="ECO:0007669"/>
    <property type="project" value="UniProtKB-UniPathway"/>
</dbReference>
<dbReference type="Proteomes" id="UP000600220">
    <property type="component" value="Unassembled WGS sequence"/>
</dbReference>
<keyword evidence="13" id="KW-0170">Cobalt</keyword>
<dbReference type="InterPro" id="IPR001261">
    <property type="entry name" value="ArgE/DapE_CS"/>
</dbReference>
<dbReference type="GO" id="GO:0046872">
    <property type="term" value="F:metal ion binding"/>
    <property type="evidence" value="ECO:0007669"/>
    <property type="project" value="UniProtKB-KW"/>
</dbReference>
<evidence type="ECO:0000256" key="1">
    <source>
        <dbReference type="ARBA" id="ARBA00001941"/>
    </source>
</evidence>
<evidence type="ECO:0000256" key="14">
    <source>
        <dbReference type="ARBA" id="ARBA00051301"/>
    </source>
</evidence>
<dbReference type="InterPro" id="IPR011650">
    <property type="entry name" value="Peptidase_M20_dimer"/>
</dbReference>
<dbReference type="GeneID" id="93824051"/>
<comment type="cofactor">
    <cofactor evidence="2">
        <name>Zn(2+)</name>
        <dbReference type="ChEBI" id="CHEBI:29105"/>
    </cofactor>
</comment>
<comment type="pathway">
    <text evidence="3">Amino-acid biosynthesis; L-lysine biosynthesis via DAP pathway; LL-2,6-diaminopimelate from (S)-tetrahydrodipicolinate (succinylase route): step 3/3.</text>
</comment>
<name>A0A317YWF9_STAPS</name>
<dbReference type="PROSITE" id="PS00758">
    <property type="entry name" value="ARGE_DAPE_CPG2_1"/>
    <property type="match status" value="1"/>
</dbReference>
<evidence type="ECO:0000256" key="9">
    <source>
        <dbReference type="ARBA" id="ARBA00022801"/>
    </source>
</evidence>
<keyword evidence="9" id="KW-0378">Hydrolase</keyword>
<reference evidence="16 19" key="2">
    <citation type="submission" date="2018-11" db="EMBL/GenBank/DDBJ databases">
        <authorList>
            <consortium name="Veterinary Laboratory Investigation and Response Network"/>
        </authorList>
    </citation>
    <scope>NUCLEOTIDE SEQUENCE [LARGE SCALE GENOMIC DNA]</scope>
    <source>
        <strain evidence="16 19">SPSE-18-VL-LA-PA-Ryan-0021</strain>
    </source>
</reference>
<evidence type="ECO:0000259" key="15">
    <source>
        <dbReference type="Pfam" id="PF07687"/>
    </source>
</evidence>
<evidence type="ECO:0000256" key="7">
    <source>
        <dbReference type="ARBA" id="ARBA00022605"/>
    </source>
</evidence>
<dbReference type="PANTHER" id="PTHR43808:SF8">
    <property type="entry name" value="PEPTIDASE M20 DIMERISATION DOMAIN-CONTAINING PROTEIN"/>
    <property type="match status" value="1"/>
</dbReference>
<evidence type="ECO:0000313" key="19">
    <source>
        <dbReference type="Proteomes" id="UP000600220"/>
    </source>
</evidence>
<dbReference type="Pfam" id="PF07687">
    <property type="entry name" value="M20_dimer"/>
    <property type="match status" value="1"/>
</dbReference>
<keyword evidence="7" id="KW-0028">Amino-acid biosynthesis</keyword>
<comment type="caution">
    <text evidence="17">The sequence shown here is derived from an EMBL/GenBank/DDBJ whole genome shotgun (WGS) entry which is preliminary data.</text>
</comment>
<dbReference type="UniPathway" id="UPA00034">
    <property type="reaction ID" value="UER00021"/>
</dbReference>
<comment type="catalytic activity">
    <reaction evidence="14">
        <text>N-succinyl-(2S,6S)-2,6-diaminopimelate + H2O = (2S,6S)-2,6-diaminopimelate + succinate</text>
        <dbReference type="Rhea" id="RHEA:22608"/>
        <dbReference type="ChEBI" id="CHEBI:15377"/>
        <dbReference type="ChEBI" id="CHEBI:30031"/>
        <dbReference type="ChEBI" id="CHEBI:57609"/>
        <dbReference type="ChEBI" id="CHEBI:58087"/>
        <dbReference type="EC" id="3.5.1.18"/>
    </reaction>
</comment>
<evidence type="ECO:0000313" key="18">
    <source>
        <dbReference type="Proteomes" id="UP000246800"/>
    </source>
</evidence>
<dbReference type="PANTHER" id="PTHR43808">
    <property type="entry name" value="ACETYLORNITHINE DEACETYLASE"/>
    <property type="match status" value="1"/>
</dbReference>
<dbReference type="EMBL" id="QEIT01000004">
    <property type="protein sequence ID" value="PWZ77359.1"/>
    <property type="molecule type" value="Genomic_DNA"/>
</dbReference>
<dbReference type="GO" id="GO:0009014">
    <property type="term" value="F:succinyl-diaminopimelate desuccinylase activity"/>
    <property type="evidence" value="ECO:0007669"/>
    <property type="project" value="UniProtKB-EC"/>
</dbReference>
<dbReference type="Gene3D" id="3.40.630.10">
    <property type="entry name" value="Zn peptidases"/>
    <property type="match status" value="2"/>
</dbReference>
<feature type="domain" description="Peptidase M20 dimerisation" evidence="15">
    <location>
        <begin position="176"/>
        <end position="278"/>
    </location>
</feature>
<dbReference type="SUPFAM" id="SSF53187">
    <property type="entry name" value="Zn-dependent exopeptidases"/>
    <property type="match status" value="1"/>
</dbReference>
<dbReference type="RefSeq" id="WP_014612712.1">
    <property type="nucleotide sequence ID" value="NZ_BAAFHQ010000016.1"/>
</dbReference>
<evidence type="ECO:0000256" key="12">
    <source>
        <dbReference type="ARBA" id="ARBA00023154"/>
    </source>
</evidence>
<evidence type="ECO:0000256" key="4">
    <source>
        <dbReference type="ARBA" id="ARBA00006247"/>
    </source>
</evidence>
<evidence type="ECO:0000313" key="16">
    <source>
        <dbReference type="EMBL" id="EGQ4384991.1"/>
    </source>
</evidence>
<keyword evidence="10" id="KW-0862">Zinc</keyword>
<comment type="cofactor">
    <cofactor evidence="1">
        <name>Co(2+)</name>
        <dbReference type="ChEBI" id="CHEBI:48828"/>
    </cofactor>
</comment>
<keyword evidence="11" id="KW-0220">Diaminopimelate biosynthesis</keyword>
<dbReference type="Proteomes" id="UP000246800">
    <property type="component" value="Unassembled WGS sequence"/>
</dbReference>
<evidence type="ECO:0000256" key="5">
    <source>
        <dbReference type="ARBA" id="ARBA00011921"/>
    </source>
</evidence>
<dbReference type="InterPro" id="IPR010182">
    <property type="entry name" value="ArgE/DapE"/>
</dbReference>
<comment type="similarity">
    <text evidence="4">Belongs to the peptidase M20A family.</text>
</comment>
<evidence type="ECO:0000256" key="13">
    <source>
        <dbReference type="ARBA" id="ARBA00023285"/>
    </source>
</evidence>
<dbReference type="InterPro" id="IPR036264">
    <property type="entry name" value="Bact_exopeptidase_dim_dom"/>
</dbReference>
<evidence type="ECO:0000256" key="2">
    <source>
        <dbReference type="ARBA" id="ARBA00001947"/>
    </source>
</evidence>
<evidence type="ECO:0000313" key="17">
    <source>
        <dbReference type="EMBL" id="PWZ77359.1"/>
    </source>
</evidence>
<keyword evidence="8" id="KW-0479">Metal-binding</keyword>
<accession>A0A317YWF9</accession>
<sequence>MSVLSSDEKIQILRDIIEIQSVNDYEVEVAQYLKNLFDKYQINAQILKLENSETRANLVAEIGSGHPVLGVSGHMDVVNVGDITTWQYEPFQLTEDEDGRLHGRGTADMKAGLAALVISMIEIKEAGLLKKGTIRLLATAGEEIASEGAAQLREQGYTDDLDALLIAEPSQNGMFYAHKGSMHFELTSRGKSAHSSMPELGINAITPVVNFIYHLNEAFQHVHERNHIIGPPTMASTVIQGGDQVNSIPDKATALFNVRTVTEYNSQSFMALFQSIQERVSDDHHRLTLQAYGDRSPVVTTGENRLVNLAQDISEKYFGEKVKKIASTGVTDASLLLKDKDIHFPFITFGPGETSQAHQVDEYVQKDVYLTFIQLYQEMFTTYLNDEK</sequence>
<keyword evidence="19" id="KW-1185">Reference proteome</keyword>
<dbReference type="CDD" id="cd08659">
    <property type="entry name" value="M20_ArgE_DapE-like"/>
    <property type="match status" value="1"/>
</dbReference>
<dbReference type="AlphaFoldDB" id="A0A317YWF9"/>
<dbReference type="SUPFAM" id="SSF55031">
    <property type="entry name" value="Bacterial exopeptidase dimerisation domain"/>
    <property type="match status" value="1"/>
</dbReference>
<protein>
    <recommendedName>
        <fullName evidence="6">Probable succinyl-diaminopimelate desuccinylase</fullName>
        <ecNumber evidence="5">3.5.1.18</ecNumber>
    </recommendedName>
</protein>
<dbReference type="InterPro" id="IPR002933">
    <property type="entry name" value="Peptidase_M20"/>
</dbReference>
<keyword evidence="12" id="KW-0457">Lysine biosynthesis</keyword>
<evidence type="ECO:0000256" key="10">
    <source>
        <dbReference type="ARBA" id="ARBA00022833"/>
    </source>
</evidence>
<evidence type="ECO:0000256" key="3">
    <source>
        <dbReference type="ARBA" id="ARBA00005130"/>
    </source>
</evidence>
<evidence type="ECO:0000256" key="6">
    <source>
        <dbReference type="ARBA" id="ARBA00016853"/>
    </source>
</evidence>
<dbReference type="EMBL" id="AAXKXX010000010">
    <property type="protein sequence ID" value="EGQ4384991.1"/>
    <property type="molecule type" value="Genomic_DNA"/>
</dbReference>
<proteinExistence type="inferred from homology"/>
<dbReference type="EC" id="3.5.1.18" evidence="5"/>